<dbReference type="EMBL" id="VSSQ01009343">
    <property type="protein sequence ID" value="MPM41356.1"/>
    <property type="molecule type" value="Genomic_DNA"/>
</dbReference>
<gene>
    <name evidence="3" type="ORF">SDC9_88011</name>
</gene>
<dbReference type="PANTHER" id="PTHR35004">
    <property type="entry name" value="TRANSPOSASE RV3428C-RELATED"/>
    <property type="match status" value="1"/>
</dbReference>
<feature type="domain" description="Integrase catalytic" evidence="2">
    <location>
        <begin position="186"/>
        <end position="381"/>
    </location>
</feature>
<name>A0A644ZKN1_9ZZZZ</name>
<protein>
    <submittedName>
        <fullName evidence="3">IS21 family transposase ISPpu7</fullName>
    </submittedName>
</protein>
<reference evidence="3" key="1">
    <citation type="submission" date="2019-08" db="EMBL/GenBank/DDBJ databases">
        <authorList>
            <person name="Kucharzyk K."/>
            <person name="Murdoch R.W."/>
            <person name="Higgins S."/>
            <person name="Loffler F."/>
        </authorList>
    </citation>
    <scope>NUCLEOTIDE SEQUENCE</scope>
</reference>
<dbReference type="GO" id="GO:0003676">
    <property type="term" value="F:nucleic acid binding"/>
    <property type="evidence" value="ECO:0007669"/>
    <property type="project" value="InterPro"/>
</dbReference>
<evidence type="ECO:0000256" key="1">
    <source>
        <dbReference type="ARBA" id="ARBA00009277"/>
    </source>
</evidence>
<dbReference type="InterPro" id="IPR054353">
    <property type="entry name" value="IstA-like_C"/>
</dbReference>
<dbReference type="SUPFAM" id="SSF53098">
    <property type="entry name" value="Ribonuclease H-like"/>
    <property type="match status" value="1"/>
</dbReference>
<dbReference type="Pfam" id="PF22483">
    <property type="entry name" value="Mu-transpos_C_2"/>
    <property type="match status" value="1"/>
</dbReference>
<dbReference type="NCBIfam" id="NF033546">
    <property type="entry name" value="transpos_IS21"/>
    <property type="match status" value="1"/>
</dbReference>
<dbReference type="InterPro" id="IPR001584">
    <property type="entry name" value="Integrase_cat-core"/>
</dbReference>
<comment type="caution">
    <text evidence="3">The sequence shown here is derived from an EMBL/GenBank/DDBJ whole genome shotgun (WGS) entry which is preliminary data.</text>
</comment>
<dbReference type="GO" id="GO:0015074">
    <property type="term" value="P:DNA integration"/>
    <property type="evidence" value="ECO:0007669"/>
    <property type="project" value="InterPro"/>
</dbReference>
<dbReference type="PROSITE" id="PS50994">
    <property type="entry name" value="INTEGRASE"/>
    <property type="match status" value="1"/>
</dbReference>
<dbReference type="InterPro" id="IPR036397">
    <property type="entry name" value="RNaseH_sf"/>
</dbReference>
<dbReference type="InterPro" id="IPR012337">
    <property type="entry name" value="RNaseH-like_sf"/>
</dbReference>
<evidence type="ECO:0000313" key="3">
    <source>
        <dbReference type="EMBL" id="MPM41356.1"/>
    </source>
</evidence>
<comment type="similarity">
    <text evidence="1">Belongs to the transposase IS21/IS408/IS1162 family.</text>
</comment>
<accession>A0A644ZKN1</accession>
<sequence>MPKKVDMLRSGIGWLIFFQKKLLPFRQKVGHLLVMKVELGLEEIILPIMANKTITMLKLRRVLQLKEQGFSNRRISAMIKLSRQTVDDYVNRLKLTEKSFKELLKLDDQLLHLLAFQQPGVAALSDKYTDLQSRLPGFAEDLKNSKTTRVVLWEEYRKLVPEGYSRSQFCEHLGRYLESRKAVMHFEHSPAELMEFDFAGDPIHYVDLQTGEIVKCAVLVCRLPCSGYTYIEALPSQQRPFLIAALCRALEYFGGVPYMVRTDNMKQFVKKTNRYEPSFDEYAQQWSLHYNTTLTATRVAKPRDKAGVESSVNTAYYRVYAPLRNEQFHSLTALNKAILEKTETLNRSKYQGRDYSRYDKFVSLEQPLLRPLPDEAFIPKSTRSAKVARNYHVMLGEDRHFYSVPYQYIAKQVSLVYDTENVEIYLDHLRIASHKRNYRNNGYSTIAEHMPSNHRHYMSQQGWDKDYFLKASSLVGENTLAAMRIILQQKTFIEQTYRTCRGTLALAKKYGNERLEAACTRALFFNTRITYGSLQSILEKNLDKQPLQTTLDFSLPEHDNLRGPGAYG</sequence>
<dbReference type="Pfam" id="PF00665">
    <property type="entry name" value="rve"/>
    <property type="match status" value="1"/>
</dbReference>
<dbReference type="PANTHER" id="PTHR35004:SF8">
    <property type="entry name" value="TRANSPOSASE RV3428C-RELATED"/>
    <property type="match status" value="1"/>
</dbReference>
<dbReference type="AlphaFoldDB" id="A0A644ZKN1"/>
<proteinExistence type="inferred from homology"/>
<evidence type="ECO:0000259" key="2">
    <source>
        <dbReference type="PROSITE" id="PS50994"/>
    </source>
</evidence>
<dbReference type="Gene3D" id="3.30.420.10">
    <property type="entry name" value="Ribonuclease H-like superfamily/Ribonuclease H"/>
    <property type="match status" value="1"/>
</dbReference>
<organism evidence="3">
    <name type="scientific">bioreactor metagenome</name>
    <dbReference type="NCBI Taxonomy" id="1076179"/>
    <lineage>
        <taxon>unclassified sequences</taxon>
        <taxon>metagenomes</taxon>
        <taxon>ecological metagenomes</taxon>
    </lineage>
</organism>